<dbReference type="PANTHER" id="PTHR43464">
    <property type="entry name" value="METHYLTRANSFERASE"/>
    <property type="match status" value="1"/>
</dbReference>
<name>A0A1I2GUP8_9ACTN</name>
<protein>
    <submittedName>
        <fullName evidence="5">Methyltransferase domain-containing protein</fullName>
    </submittedName>
</protein>
<keyword evidence="2 5" id="KW-0808">Transferase</keyword>
<organism evidence="5 6">
    <name type="scientific">Streptomyces mirabilis</name>
    <dbReference type="NCBI Taxonomy" id="68239"/>
    <lineage>
        <taxon>Bacteria</taxon>
        <taxon>Bacillati</taxon>
        <taxon>Actinomycetota</taxon>
        <taxon>Actinomycetes</taxon>
        <taxon>Kitasatosporales</taxon>
        <taxon>Streptomycetaceae</taxon>
        <taxon>Streptomyces</taxon>
    </lineage>
</organism>
<dbReference type="SUPFAM" id="SSF53335">
    <property type="entry name" value="S-adenosyl-L-methionine-dependent methyltransferases"/>
    <property type="match status" value="1"/>
</dbReference>
<keyword evidence="3" id="KW-0949">S-adenosyl-L-methionine</keyword>
<evidence type="ECO:0000313" key="6">
    <source>
        <dbReference type="Proteomes" id="UP000181942"/>
    </source>
</evidence>
<reference evidence="5 6" key="1">
    <citation type="submission" date="2016-10" db="EMBL/GenBank/DDBJ databases">
        <authorList>
            <person name="de Groot N.N."/>
        </authorList>
    </citation>
    <scope>NUCLEOTIDE SEQUENCE [LARGE SCALE GENOMIC DNA]</scope>
    <source>
        <strain evidence="5 6">OK461</strain>
    </source>
</reference>
<dbReference type="InterPro" id="IPR029063">
    <property type="entry name" value="SAM-dependent_MTases_sf"/>
</dbReference>
<evidence type="ECO:0000259" key="4">
    <source>
        <dbReference type="Pfam" id="PF08241"/>
    </source>
</evidence>
<dbReference type="Proteomes" id="UP000181942">
    <property type="component" value="Unassembled WGS sequence"/>
</dbReference>
<dbReference type="EMBL" id="FONR01000004">
    <property type="protein sequence ID" value="SFF21172.1"/>
    <property type="molecule type" value="Genomic_DNA"/>
</dbReference>
<evidence type="ECO:0000313" key="5">
    <source>
        <dbReference type="EMBL" id="SFF21172.1"/>
    </source>
</evidence>
<dbReference type="AlphaFoldDB" id="A0A1I2GUP8"/>
<dbReference type="Gene3D" id="3.40.50.150">
    <property type="entry name" value="Vaccinia Virus protein VP39"/>
    <property type="match status" value="1"/>
</dbReference>
<dbReference type="InterPro" id="IPR013216">
    <property type="entry name" value="Methyltransf_11"/>
</dbReference>
<dbReference type="CDD" id="cd02440">
    <property type="entry name" value="AdoMet_MTases"/>
    <property type="match status" value="1"/>
</dbReference>
<evidence type="ECO:0000256" key="2">
    <source>
        <dbReference type="ARBA" id="ARBA00022679"/>
    </source>
</evidence>
<evidence type="ECO:0000256" key="1">
    <source>
        <dbReference type="ARBA" id="ARBA00022603"/>
    </source>
</evidence>
<dbReference type="GO" id="GO:0032259">
    <property type="term" value="P:methylation"/>
    <property type="evidence" value="ECO:0007669"/>
    <property type="project" value="UniProtKB-KW"/>
</dbReference>
<gene>
    <name evidence="5" type="ORF">SAMN02787118_104443</name>
</gene>
<sequence length="249" mass="26829">MAAVTIRLSVAGVTLGYMADYNDMNPGQSDVKPCPSEVRPELGGVGGGAEAVADADRVDWDAEADTFDDEPDHGLRDAVVREAWAERLRAWLPETPSDVLDLGCGTGSLALLTAERGHRVTGIDSAPRMVDLARAKLAGRDAVFLLGDATAPPVGEQRFDVVLVRHVLWALPDPGRVLRHWRGLLRPGGRLVLVEGVWGTLTPAGIPADRLAALLEPLTSDLRVERLSDDARLWGREVADERYAVVAHL</sequence>
<feature type="domain" description="Methyltransferase type 11" evidence="4">
    <location>
        <begin position="100"/>
        <end position="193"/>
    </location>
</feature>
<accession>A0A1I2GUP8</accession>
<dbReference type="Pfam" id="PF08241">
    <property type="entry name" value="Methyltransf_11"/>
    <property type="match status" value="1"/>
</dbReference>
<keyword evidence="1 5" id="KW-0489">Methyltransferase</keyword>
<dbReference type="GO" id="GO:0008757">
    <property type="term" value="F:S-adenosylmethionine-dependent methyltransferase activity"/>
    <property type="evidence" value="ECO:0007669"/>
    <property type="project" value="InterPro"/>
</dbReference>
<evidence type="ECO:0000256" key="3">
    <source>
        <dbReference type="ARBA" id="ARBA00022691"/>
    </source>
</evidence>
<proteinExistence type="predicted"/>
<dbReference type="PANTHER" id="PTHR43464:SF19">
    <property type="entry name" value="UBIQUINONE BIOSYNTHESIS O-METHYLTRANSFERASE, MITOCHONDRIAL"/>
    <property type="match status" value="1"/>
</dbReference>